<evidence type="ECO:0008006" key="3">
    <source>
        <dbReference type="Google" id="ProtNLM"/>
    </source>
</evidence>
<dbReference type="AlphaFoldDB" id="A0A4R5DV60"/>
<dbReference type="Proteomes" id="UP000294850">
    <property type="component" value="Unassembled WGS sequence"/>
</dbReference>
<protein>
    <recommendedName>
        <fullName evidence="3">Lipoprotein</fullName>
    </recommendedName>
</protein>
<dbReference type="RefSeq" id="WP_131957774.1">
    <property type="nucleotide sequence ID" value="NZ_SMFL01000003.1"/>
</dbReference>
<dbReference type="OrthoDB" id="2781053at2"/>
<evidence type="ECO:0000313" key="2">
    <source>
        <dbReference type="Proteomes" id="UP000294850"/>
    </source>
</evidence>
<organism evidence="1 2">
    <name type="scientific">Dyadobacter psychrotolerans</name>
    <dbReference type="NCBI Taxonomy" id="2541721"/>
    <lineage>
        <taxon>Bacteria</taxon>
        <taxon>Pseudomonadati</taxon>
        <taxon>Bacteroidota</taxon>
        <taxon>Cytophagia</taxon>
        <taxon>Cytophagales</taxon>
        <taxon>Spirosomataceae</taxon>
        <taxon>Dyadobacter</taxon>
    </lineage>
</organism>
<accession>A0A4R5DV60</accession>
<dbReference type="EMBL" id="SMFL01000003">
    <property type="protein sequence ID" value="TDE16240.1"/>
    <property type="molecule type" value="Genomic_DNA"/>
</dbReference>
<dbReference type="PROSITE" id="PS51257">
    <property type="entry name" value="PROKAR_LIPOPROTEIN"/>
    <property type="match status" value="1"/>
</dbReference>
<evidence type="ECO:0000313" key="1">
    <source>
        <dbReference type="EMBL" id="TDE16240.1"/>
    </source>
</evidence>
<keyword evidence="2" id="KW-1185">Reference proteome</keyword>
<gene>
    <name evidence="1" type="ORF">E0F88_08300</name>
</gene>
<reference evidence="1 2" key="1">
    <citation type="submission" date="2019-03" db="EMBL/GenBank/DDBJ databases">
        <title>Dyadobacter AR-3-6 sp. nov., isolated from arctic soil.</title>
        <authorList>
            <person name="Chaudhary D.K."/>
        </authorList>
    </citation>
    <scope>NUCLEOTIDE SEQUENCE [LARGE SCALE GENOMIC DNA]</scope>
    <source>
        <strain evidence="1 2">AR-3-6</strain>
    </source>
</reference>
<comment type="caution">
    <text evidence="1">The sequence shown here is derived from an EMBL/GenBank/DDBJ whole genome shotgun (WGS) entry which is preliminary data.</text>
</comment>
<proteinExistence type="predicted"/>
<sequence>MKKWIIWMGLALFPGLYSCTDDNLNGAVMLDNKFEQTVEGWAAGFAEYSSATDSASLEKAAGRARLPAVLDSTIYGFKIQSHNRSDDMFMYLKRKISGLTPNGNYNVVFDITLGTPYTDKGIGAGGSQGGATYIKAGASNKEPVATLTSGFYSFNLDKGNQSENGKEMVVLGNISNGLEADGYKLVQRSNGGAPVPVTANANGEIWLCVGTDSGFEGLTVLYYDRIRTTIIERTAN</sequence>
<name>A0A4R5DV60_9BACT</name>